<feature type="transmembrane region" description="Helical" evidence="6">
    <location>
        <begin position="260"/>
        <end position="280"/>
    </location>
</feature>
<feature type="transmembrane region" description="Helical" evidence="6">
    <location>
        <begin position="136"/>
        <end position="159"/>
    </location>
</feature>
<accession>A0AAW1NNV9</accession>
<dbReference type="Proteomes" id="UP001465755">
    <property type="component" value="Unassembled WGS sequence"/>
</dbReference>
<keyword evidence="5 6" id="KW-0472">Membrane</keyword>
<comment type="subcellular location">
    <subcellularLocation>
        <location evidence="1">Membrane</location>
        <topology evidence="1">Multi-pass membrane protein</topology>
    </subcellularLocation>
</comment>
<evidence type="ECO:0000256" key="2">
    <source>
        <dbReference type="ARBA" id="ARBA00022448"/>
    </source>
</evidence>
<dbReference type="PANTHER" id="PTHR45649">
    <property type="entry name" value="AMINO-ACID PERMEASE BAT1"/>
    <property type="match status" value="1"/>
</dbReference>
<evidence type="ECO:0000313" key="9">
    <source>
        <dbReference type="Proteomes" id="UP001465755"/>
    </source>
</evidence>
<sequence>MFCGIILVGLTLPTVAPWQQSLHFIFAKFNTVHDSNTGVRGRMYLFLDNCMVATYCLIGWDACAHMSEETTGAQKSIPRAIIASVVASASLGFMYMVSLLVSIQDPNTLMTGQAHGFVAAQIFYDAFDARYGDGRIGTILLAALPGSAIFMGCIAATLSGSRMAYSFARSEGIPFSSFFSVVDRHTHTPLRTVWLLTGIAFVIGLPLLKSQEAFGAVTEMAYVALLISYAIPISCRHTFCRKLFVPGPFSLGRWSKPIGWIGIGWTALAVVLFNCPSAYPEDTTASQWTFDYAAPMILLGVFVGCTISWHFPFGYGAKHWYGGPPVPQRITQAMTGRVNFKRGMGPGAR</sequence>
<keyword evidence="4 6" id="KW-1133">Transmembrane helix</keyword>
<protein>
    <recommendedName>
        <fullName evidence="10">Amino acid permease</fullName>
    </recommendedName>
</protein>
<feature type="transmembrane region" description="Helical" evidence="6">
    <location>
        <begin position="192"/>
        <end position="208"/>
    </location>
</feature>
<feature type="transmembrane region" description="Helical" evidence="6">
    <location>
        <begin position="220"/>
        <end position="239"/>
    </location>
</feature>
<feature type="chain" id="PRO_5044002198" description="Amino acid permease" evidence="7">
    <location>
        <begin position="18"/>
        <end position="349"/>
    </location>
</feature>
<gene>
    <name evidence="8" type="ORF">WJX73_006939</name>
</gene>
<evidence type="ECO:0000256" key="5">
    <source>
        <dbReference type="ARBA" id="ARBA00023136"/>
    </source>
</evidence>
<dbReference type="GO" id="GO:0022857">
    <property type="term" value="F:transmembrane transporter activity"/>
    <property type="evidence" value="ECO:0007669"/>
    <property type="project" value="InterPro"/>
</dbReference>
<proteinExistence type="predicted"/>
<evidence type="ECO:0000256" key="3">
    <source>
        <dbReference type="ARBA" id="ARBA00022692"/>
    </source>
</evidence>
<feature type="transmembrane region" description="Helical" evidence="6">
    <location>
        <begin position="292"/>
        <end position="311"/>
    </location>
</feature>
<evidence type="ECO:0008006" key="10">
    <source>
        <dbReference type="Google" id="ProtNLM"/>
    </source>
</evidence>
<feature type="transmembrane region" description="Helical" evidence="6">
    <location>
        <begin position="81"/>
        <end position="103"/>
    </location>
</feature>
<evidence type="ECO:0000256" key="4">
    <source>
        <dbReference type="ARBA" id="ARBA00022989"/>
    </source>
</evidence>
<dbReference type="EMBL" id="JALJOQ010000153">
    <property type="protein sequence ID" value="KAK9793206.1"/>
    <property type="molecule type" value="Genomic_DNA"/>
</dbReference>
<dbReference type="InterPro" id="IPR002293">
    <property type="entry name" value="AA/rel_permease1"/>
</dbReference>
<dbReference type="GO" id="GO:0016020">
    <property type="term" value="C:membrane"/>
    <property type="evidence" value="ECO:0007669"/>
    <property type="project" value="UniProtKB-SubCell"/>
</dbReference>
<name>A0AAW1NNV9_9CHLO</name>
<evidence type="ECO:0000313" key="8">
    <source>
        <dbReference type="EMBL" id="KAK9793206.1"/>
    </source>
</evidence>
<reference evidence="8 9" key="1">
    <citation type="journal article" date="2024" name="Nat. Commun.">
        <title>Phylogenomics reveals the evolutionary origins of lichenization in chlorophyte algae.</title>
        <authorList>
            <person name="Puginier C."/>
            <person name="Libourel C."/>
            <person name="Otte J."/>
            <person name="Skaloud P."/>
            <person name="Haon M."/>
            <person name="Grisel S."/>
            <person name="Petersen M."/>
            <person name="Berrin J.G."/>
            <person name="Delaux P.M."/>
            <person name="Dal Grande F."/>
            <person name="Keller J."/>
        </authorList>
    </citation>
    <scope>NUCLEOTIDE SEQUENCE [LARGE SCALE GENOMIC DNA]</scope>
    <source>
        <strain evidence="8 9">SAG 2036</strain>
    </source>
</reference>
<feature type="signal peptide" evidence="7">
    <location>
        <begin position="1"/>
        <end position="17"/>
    </location>
</feature>
<keyword evidence="9" id="KW-1185">Reference proteome</keyword>
<keyword evidence="3 6" id="KW-0812">Transmembrane</keyword>
<dbReference type="Gene3D" id="1.20.1740.10">
    <property type="entry name" value="Amino acid/polyamine transporter I"/>
    <property type="match status" value="1"/>
</dbReference>
<keyword evidence="7" id="KW-0732">Signal</keyword>
<evidence type="ECO:0000256" key="7">
    <source>
        <dbReference type="SAM" id="SignalP"/>
    </source>
</evidence>
<dbReference type="AlphaFoldDB" id="A0AAW1NNV9"/>
<keyword evidence="2" id="KW-0813">Transport</keyword>
<evidence type="ECO:0000256" key="1">
    <source>
        <dbReference type="ARBA" id="ARBA00004141"/>
    </source>
</evidence>
<comment type="caution">
    <text evidence="8">The sequence shown here is derived from an EMBL/GenBank/DDBJ whole genome shotgun (WGS) entry which is preliminary data.</text>
</comment>
<dbReference type="PANTHER" id="PTHR45649:SF30">
    <property type="entry name" value="AMINO-ACID PERMEASE BAT1"/>
    <property type="match status" value="1"/>
</dbReference>
<organism evidence="8 9">
    <name type="scientific">Symbiochloris irregularis</name>
    <dbReference type="NCBI Taxonomy" id="706552"/>
    <lineage>
        <taxon>Eukaryota</taxon>
        <taxon>Viridiplantae</taxon>
        <taxon>Chlorophyta</taxon>
        <taxon>core chlorophytes</taxon>
        <taxon>Trebouxiophyceae</taxon>
        <taxon>Trebouxiales</taxon>
        <taxon>Trebouxiaceae</taxon>
        <taxon>Symbiochloris</taxon>
    </lineage>
</organism>
<dbReference type="Pfam" id="PF13520">
    <property type="entry name" value="AA_permease_2"/>
    <property type="match status" value="1"/>
</dbReference>
<evidence type="ECO:0000256" key="6">
    <source>
        <dbReference type="SAM" id="Phobius"/>
    </source>
</evidence>